<dbReference type="PANTHER" id="PTHR43000">
    <property type="entry name" value="DTDP-D-GLUCOSE 4,6-DEHYDRATASE-RELATED"/>
    <property type="match status" value="1"/>
</dbReference>
<dbReference type="Proteomes" id="UP001375382">
    <property type="component" value="Unassembled WGS sequence"/>
</dbReference>
<comment type="caution">
    <text evidence="4">The sequence shown here is derived from an EMBL/GenBank/DDBJ whole genome shotgun (WGS) entry which is preliminary data.</text>
</comment>
<comment type="similarity">
    <text evidence="2">Belongs to the NAD(P)-dependent epimerase/dehydratase family.</text>
</comment>
<dbReference type="InterPro" id="IPR001509">
    <property type="entry name" value="Epimerase_deHydtase"/>
</dbReference>
<dbReference type="Gene3D" id="3.40.50.720">
    <property type="entry name" value="NAD(P)-binding Rossmann-like Domain"/>
    <property type="match status" value="1"/>
</dbReference>
<gene>
    <name evidence="4" type="ORF">MN202_01225</name>
</gene>
<evidence type="ECO:0000256" key="1">
    <source>
        <dbReference type="ARBA" id="ARBA00005125"/>
    </source>
</evidence>
<proteinExistence type="inferred from homology"/>
<organism evidence="4 5">
    <name type="scientific">Rheinheimera muenzenbergensis</name>
    <dbReference type="NCBI Taxonomy" id="1193628"/>
    <lineage>
        <taxon>Bacteria</taxon>
        <taxon>Pseudomonadati</taxon>
        <taxon>Pseudomonadota</taxon>
        <taxon>Gammaproteobacteria</taxon>
        <taxon>Chromatiales</taxon>
        <taxon>Chromatiaceae</taxon>
        <taxon>Rheinheimera</taxon>
    </lineage>
</organism>
<evidence type="ECO:0000313" key="5">
    <source>
        <dbReference type="Proteomes" id="UP001375382"/>
    </source>
</evidence>
<dbReference type="EMBL" id="JALAAR010000001">
    <property type="protein sequence ID" value="MEH8015840.1"/>
    <property type="molecule type" value="Genomic_DNA"/>
</dbReference>
<dbReference type="InterPro" id="IPR036291">
    <property type="entry name" value="NAD(P)-bd_dom_sf"/>
</dbReference>
<evidence type="ECO:0000313" key="4">
    <source>
        <dbReference type="EMBL" id="MEH8015840.1"/>
    </source>
</evidence>
<reference evidence="4 5" key="1">
    <citation type="journal article" date="2023" name="Ecotoxicol. Environ. Saf.">
        <title>Mercury remediation potential of mercury-resistant strain Rheinheimera metallidurans sp. nov. isolated from a municipal waste dumping site.</title>
        <authorList>
            <person name="Yadav V."/>
            <person name="Manjhi A."/>
            <person name="Vadakedath N."/>
        </authorList>
    </citation>
    <scope>NUCLEOTIDE SEQUENCE [LARGE SCALE GENOMIC DNA]</scope>
    <source>
        <strain evidence="4 5">E-49</strain>
    </source>
</reference>
<keyword evidence="5" id="KW-1185">Reference proteome</keyword>
<sequence>MIQPEKILLTGATGFVGQAVLKAISGFEVISVGRRAPDRQSRFFQAELTDNTDFLPALTGVTVVIHAAARAHIMHDEVVDPLAEYRNVNVAATLNLARQAAAAGVKRFIFISSVKVNGEQTFVGQPFTAQQPPEPQDAYGLSKAEAEAGLKLIAGQSGMELVIIRPPLVYGPGVKGNFATLLKLAQKNLPLPLGAIVNKRSLVALDNLVDLIVTCITHAKAANQTFLVSDDKDISTTELLKLLTIAAGHKPRLLPVPVNWLQFAAKLTGKQAVISRLCGDLQLDINHTKATLSWVPPLSVEDGIKRCFAAKE</sequence>
<dbReference type="SUPFAM" id="SSF51735">
    <property type="entry name" value="NAD(P)-binding Rossmann-fold domains"/>
    <property type="match status" value="1"/>
</dbReference>
<name>A0ABU8C1Q4_9GAMM</name>
<evidence type="ECO:0000256" key="2">
    <source>
        <dbReference type="ARBA" id="ARBA00007637"/>
    </source>
</evidence>
<feature type="domain" description="NAD-dependent epimerase/dehydratase" evidence="3">
    <location>
        <begin position="7"/>
        <end position="225"/>
    </location>
</feature>
<protein>
    <submittedName>
        <fullName evidence="4">SDR family oxidoreductase</fullName>
    </submittedName>
</protein>
<accession>A0ABU8C1Q4</accession>
<evidence type="ECO:0000259" key="3">
    <source>
        <dbReference type="Pfam" id="PF01370"/>
    </source>
</evidence>
<dbReference type="CDD" id="cd05232">
    <property type="entry name" value="UDP_G4E_4_SDR_e"/>
    <property type="match status" value="1"/>
</dbReference>
<comment type="pathway">
    <text evidence="1">Bacterial outer membrane biogenesis; LPS O-antigen biosynthesis.</text>
</comment>
<dbReference type="RefSeq" id="WP_335734260.1">
    <property type="nucleotide sequence ID" value="NZ_JALAAR010000001.1"/>
</dbReference>
<dbReference type="Pfam" id="PF01370">
    <property type="entry name" value="Epimerase"/>
    <property type="match status" value="1"/>
</dbReference>